<evidence type="ECO:0000313" key="1">
    <source>
        <dbReference type="EMBL" id="GFE50531.1"/>
    </source>
</evidence>
<dbReference type="AlphaFoldDB" id="A0A640VTW5"/>
<organism evidence="1 2">
    <name type="scientific">Roseobacter cerasinus</name>
    <dbReference type="NCBI Taxonomy" id="2602289"/>
    <lineage>
        <taxon>Bacteria</taxon>
        <taxon>Pseudomonadati</taxon>
        <taxon>Pseudomonadota</taxon>
        <taxon>Alphaproteobacteria</taxon>
        <taxon>Rhodobacterales</taxon>
        <taxon>Roseobacteraceae</taxon>
        <taxon>Roseobacter</taxon>
    </lineage>
</organism>
<sequence length="199" mass="22023">MINDDQLTAARESFSGKNMTETQLNKAIAIADIIHADIQKSGSFIEPLTDFSHAFARSEKFDAMRAEKMIRDVFTATRGQSMNQMRESLQTAADNLPDTARARALVCAESIGDLIQAAPTQPFYLAQDRAAVTLSSEFGITQNAAKALMADVFEQAHGKELYAHGKELEEAYHKPVREAEIAARKAEQLQSRNHTQSYS</sequence>
<gene>
    <name evidence="1" type="ORF">So717_22840</name>
</gene>
<accession>A0A640VTW5</accession>
<name>A0A640VTW5_9RHOB</name>
<dbReference type="Proteomes" id="UP000436522">
    <property type="component" value="Unassembled WGS sequence"/>
</dbReference>
<proteinExistence type="predicted"/>
<protein>
    <submittedName>
        <fullName evidence="1">Uncharacterized protein</fullName>
    </submittedName>
</protein>
<dbReference type="RefSeq" id="WP_159977399.1">
    <property type="nucleotide sequence ID" value="NZ_BLIV01000004.1"/>
</dbReference>
<keyword evidence="2" id="KW-1185">Reference proteome</keyword>
<evidence type="ECO:0000313" key="2">
    <source>
        <dbReference type="Proteomes" id="UP000436522"/>
    </source>
</evidence>
<dbReference type="OrthoDB" id="7864797at2"/>
<comment type="caution">
    <text evidence="1">The sequence shown here is derived from an EMBL/GenBank/DDBJ whole genome shotgun (WGS) entry which is preliminary data.</text>
</comment>
<reference evidence="1 2" key="1">
    <citation type="submission" date="2019-12" db="EMBL/GenBank/DDBJ databases">
        <title>Roseobacter cerasinus sp. nov., isolated from seawater around aquaculture.</title>
        <authorList>
            <person name="Muramatsu S."/>
            <person name="Takabe Y."/>
            <person name="Mori K."/>
            <person name="Takaichi S."/>
            <person name="Hanada S."/>
        </authorList>
    </citation>
    <scope>NUCLEOTIDE SEQUENCE [LARGE SCALE GENOMIC DNA]</scope>
    <source>
        <strain evidence="1 2">AI77</strain>
    </source>
</reference>
<dbReference type="EMBL" id="BLIV01000004">
    <property type="protein sequence ID" value="GFE50531.1"/>
    <property type="molecule type" value="Genomic_DNA"/>
</dbReference>